<gene>
    <name evidence="17" type="ORF">FYJ33_05065</name>
</gene>
<keyword evidence="10" id="KW-0067">ATP-binding</keyword>
<comment type="caution">
    <text evidence="17">The sequence shown here is derived from an EMBL/GenBank/DDBJ whole genome shotgun (WGS) entry which is preliminary data.</text>
</comment>
<evidence type="ECO:0000313" key="17">
    <source>
        <dbReference type="EMBL" id="MSR90807.1"/>
    </source>
</evidence>
<feature type="transmembrane region" description="Helical" evidence="14">
    <location>
        <begin position="12"/>
        <end position="33"/>
    </location>
</feature>
<proteinExistence type="predicted"/>
<keyword evidence="7 14" id="KW-0812">Transmembrane</keyword>
<dbReference type="Pfam" id="PF00672">
    <property type="entry name" value="HAMP"/>
    <property type="match status" value="1"/>
</dbReference>
<dbReference type="GO" id="GO:0000155">
    <property type="term" value="F:phosphorelay sensor kinase activity"/>
    <property type="evidence" value="ECO:0007669"/>
    <property type="project" value="InterPro"/>
</dbReference>
<dbReference type="EMBL" id="VULX01000004">
    <property type="protein sequence ID" value="MSR90807.1"/>
    <property type="molecule type" value="Genomic_DNA"/>
</dbReference>
<evidence type="ECO:0000256" key="7">
    <source>
        <dbReference type="ARBA" id="ARBA00022692"/>
    </source>
</evidence>
<dbReference type="CDD" id="cd06225">
    <property type="entry name" value="HAMP"/>
    <property type="match status" value="1"/>
</dbReference>
<evidence type="ECO:0000256" key="14">
    <source>
        <dbReference type="SAM" id="Phobius"/>
    </source>
</evidence>
<evidence type="ECO:0000256" key="2">
    <source>
        <dbReference type="ARBA" id="ARBA00004651"/>
    </source>
</evidence>
<evidence type="ECO:0000256" key="12">
    <source>
        <dbReference type="ARBA" id="ARBA00023012"/>
    </source>
</evidence>
<keyword evidence="18" id="KW-1185">Reference proteome</keyword>
<protein>
    <recommendedName>
        <fullName evidence="3">histidine kinase</fullName>
        <ecNumber evidence="3">2.7.13.3</ecNumber>
    </recommendedName>
</protein>
<dbReference type="Gene3D" id="6.10.340.10">
    <property type="match status" value="1"/>
</dbReference>
<evidence type="ECO:0000256" key="6">
    <source>
        <dbReference type="ARBA" id="ARBA00022679"/>
    </source>
</evidence>
<keyword evidence="9 17" id="KW-0418">Kinase</keyword>
<dbReference type="Proteomes" id="UP000460287">
    <property type="component" value="Unassembled WGS sequence"/>
</dbReference>
<evidence type="ECO:0000256" key="8">
    <source>
        <dbReference type="ARBA" id="ARBA00022741"/>
    </source>
</evidence>
<reference evidence="17 18" key="1">
    <citation type="submission" date="2019-08" db="EMBL/GenBank/DDBJ databases">
        <title>In-depth cultivation of the pig gut microbiome towards novel bacterial diversity and tailored functional studies.</title>
        <authorList>
            <person name="Wylensek D."/>
            <person name="Hitch T.C.A."/>
            <person name="Clavel T."/>
        </authorList>
    </citation>
    <scope>NUCLEOTIDE SEQUENCE [LARGE SCALE GENOMIC DNA]</scope>
    <source>
        <strain evidence="17 18">WCA-383-APC-5B</strain>
    </source>
</reference>
<name>A0A7X2MXD7_9CLOT</name>
<keyword evidence="4" id="KW-1003">Cell membrane</keyword>
<keyword evidence="12" id="KW-0902">Two-component regulatory system</keyword>
<comment type="catalytic activity">
    <reaction evidence="1">
        <text>ATP + protein L-histidine = ADP + protein N-phospho-L-histidine.</text>
        <dbReference type="EC" id="2.7.13.3"/>
    </reaction>
</comment>
<feature type="domain" description="HAMP" evidence="16">
    <location>
        <begin position="198"/>
        <end position="250"/>
    </location>
</feature>
<feature type="transmembrane region" description="Helical" evidence="14">
    <location>
        <begin position="173"/>
        <end position="195"/>
    </location>
</feature>
<dbReference type="PANTHER" id="PTHR45528:SF1">
    <property type="entry name" value="SENSOR HISTIDINE KINASE CPXA"/>
    <property type="match status" value="1"/>
</dbReference>
<dbReference type="InterPro" id="IPR003594">
    <property type="entry name" value="HATPase_dom"/>
</dbReference>
<evidence type="ECO:0000256" key="9">
    <source>
        <dbReference type="ARBA" id="ARBA00022777"/>
    </source>
</evidence>
<dbReference type="RefSeq" id="WP_154530687.1">
    <property type="nucleotide sequence ID" value="NZ_JAQXTV010000048.1"/>
</dbReference>
<keyword evidence="8" id="KW-0547">Nucleotide-binding</keyword>
<dbReference type="SUPFAM" id="SSF158472">
    <property type="entry name" value="HAMP domain-like"/>
    <property type="match status" value="1"/>
</dbReference>
<dbReference type="SUPFAM" id="SSF47384">
    <property type="entry name" value="Homodimeric domain of signal transducing histidine kinase"/>
    <property type="match status" value="1"/>
</dbReference>
<evidence type="ECO:0000256" key="13">
    <source>
        <dbReference type="ARBA" id="ARBA00023136"/>
    </source>
</evidence>
<dbReference type="InterPro" id="IPR004358">
    <property type="entry name" value="Sig_transdc_His_kin-like_C"/>
</dbReference>
<dbReference type="FunFam" id="3.30.565.10:FF:000006">
    <property type="entry name" value="Sensor histidine kinase WalK"/>
    <property type="match status" value="1"/>
</dbReference>
<evidence type="ECO:0000256" key="1">
    <source>
        <dbReference type="ARBA" id="ARBA00000085"/>
    </source>
</evidence>
<dbReference type="SMART" id="SM00304">
    <property type="entry name" value="HAMP"/>
    <property type="match status" value="1"/>
</dbReference>
<dbReference type="FunFam" id="1.10.287.130:FF:000001">
    <property type="entry name" value="Two-component sensor histidine kinase"/>
    <property type="match status" value="1"/>
</dbReference>
<dbReference type="InterPro" id="IPR005467">
    <property type="entry name" value="His_kinase_dom"/>
</dbReference>
<keyword evidence="13 14" id="KW-0472">Membrane</keyword>
<dbReference type="SMART" id="SM00388">
    <property type="entry name" value="HisKA"/>
    <property type="match status" value="1"/>
</dbReference>
<feature type="domain" description="Histidine kinase" evidence="15">
    <location>
        <begin position="258"/>
        <end position="474"/>
    </location>
</feature>
<dbReference type="Gene3D" id="1.10.287.130">
    <property type="match status" value="1"/>
</dbReference>
<dbReference type="PRINTS" id="PR00344">
    <property type="entry name" value="BCTRLSENSOR"/>
</dbReference>
<dbReference type="InterPro" id="IPR036890">
    <property type="entry name" value="HATPase_C_sf"/>
</dbReference>
<dbReference type="GO" id="GO:0005524">
    <property type="term" value="F:ATP binding"/>
    <property type="evidence" value="ECO:0007669"/>
    <property type="project" value="UniProtKB-KW"/>
</dbReference>
<evidence type="ECO:0000259" key="16">
    <source>
        <dbReference type="PROSITE" id="PS50885"/>
    </source>
</evidence>
<organism evidence="17 18">
    <name type="scientific">Inconstantimicrobium porci</name>
    <dbReference type="NCBI Taxonomy" id="2652291"/>
    <lineage>
        <taxon>Bacteria</taxon>
        <taxon>Bacillati</taxon>
        <taxon>Bacillota</taxon>
        <taxon>Clostridia</taxon>
        <taxon>Eubacteriales</taxon>
        <taxon>Clostridiaceae</taxon>
        <taxon>Inconstantimicrobium</taxon>
    </lineage>
</organism>
<evidence type="ECO:0000256" key="4">
    <source>
        <dbReference type="ARBA" id="ARBA00022475"/>
    </source>
</evidence>
<dbReference type="InterPro" id="IPR050398">
    <property type="entry name" value="HssS/ArlS-like"/>
</dbReference>
<dbReference type="PROSITE" id="PS50885">
    <property type="entry name" value="HAMP"/>
    <property type="match status" value="1"/>
</dbReference>
<evidence type="ECO:0000256" key="5">
    <source>
        <dbReference type="ARBA" id="ARBA00022553"/>
    </source>
</evidence>
<dbReference type="InterPro" id="IPR036097">
    <property type="entry name" value="HisK_dim/P_sf"/>
</dbReference>
<dbReference type="Pfam" id="PF02518">
    <property type="entry name" value="HATPase_c"/>
    <property type="match status" value="1"/>
</dbReference>
<dbReference type="SUPFAM" id="SSF55874">
    <property type="entry name" value="ATPase domain of HSP90 chaperone/DNA topoisomerase II/histidine kinase"/>
    <property type="match status" value="1"/>
</dbReference>
<evidence type="ECO:0000256" key="3">
    <source>
        <dbReference type="ARBA" id="ARBA00012438"/>
    </source>
</evidence>
<evidence type="ECO:0000259" key="15">
    <source>
        <dbReference type="PROSITE" id="PS50109"/>
    </source>
</evidence>
<dbReference type="SMART" id="SM00387">
    <property type="entry name" value="HATPase_c"/>
    <property type="match status" value="1"/>
</dbReference>
<dbReference type="InterPro" id="IPR003660">
    <property type="entry name" value="HAMP_dom"/>
</dbReference>
<dbReference type="CDD" id="cd00082">
    <property type="entry name" value="HisKA"/>
    <property type="match status" value="1"/>
</dbReference>
<dbReference type="InterPro" id="IPR003661">
    <property type="entry name" value="HisK_dim/P_dom"/>
</dbReference>
<dbReference type="AlphaFoldDB" id="A0A7X2MXD7"/>
<keyword evidence="5" id="KW-0597">Phosphoprotein</keyword>
<evidence type="ECO:0000313" key="18">
    <source>
        <dbReference type="Proteomes" id="UP000460287"/>
    </source>
</evidence>
<keyword evidence="11 14" id="KW-1133">Transmembrane helix</keyword>
<dbReference type="PANTHER" id="PTHR45528">
    <property type="entry name" value="SENSOR HISTIDINE KINASE CPXA"/>
    <property type="match status" value="1"/>
</dbReference>
<accession>A0A7X2MXD7</accession>
<evidence type="ECO:0000256" key="11">
    <source>
        <dbReference type="ARBA" id="ARBA00022989"/>
    </source>
</evidence>
<dbReference type="EC" id="2.7.13.3" evidence="3"/>
<comment type="subcellular location">
    <subcellularLocation>
        <location evidence="2">Cell membrane</location>
        <topology evidence="2">Multi-pass membrane protein</topology>
    </subcellularLocation>
</comment>
<dbReference type="PROSITE" id="PS50109">
    <property type="entry name" value="HIS_KIN"/>
    <property type="match status" value="1"/>
</dbReference>
<keyword evidence="6" id="KW-0808">Transferase</keyword>
<evidence type="ECO:0000256" key="10">
    <source>
        <dbReference type="ARBA" id="ARBA00022840"/>
    </source>
</evidence>
<dbReference type="GO" id="GO:0005886">
    <property type="term" value="C:plasma membrane"/>
    <property type="evidence" value="ECO:0007669"/>
    <property type="project" value="UniProtKB-SubCell"/>
</dbReference>
<dbReference type="Pfam" id="PF00512">
    <property type="entry name" value="HisKA"/>
    <property type="match status" value="1"/>
</dbReference>
<sequence>MKKSSLVSKLLLTFSAIIGVSFIIIAAIVSVWLNRYVFQEKRNLFDKQAELISEAAISHQNVEDNSRDLNGVIDMASNSTDTQIILTDSVGYVYNISNSANDEYSKLLYTQLNIKNADTLRQGYAVEDKNAKSRVSGESKYVYYKPIVSNDIFKGVIIMETPLANIKKPLDKIYLIIWLTAILALIFSNIVIYYFSEKILIKPLDKINNGAKKLTKGDIENRVEIQSNDEIGELAQSFNIMADSLEEVEKNRREFISNVSHELRSPITSIRGFISGILDGVIPKDKENYYLNIVNDEIQRLTRLINDLLDLSVIQAGKFKLKITEVNINEIIKVCVMNCEQKIKDKNLNVEVTLSGQHLDVLADRDRMLQVVTNLLDNAVKYCGEGGNIKINTRWRVNKVYVSIYNDGPAIAENEIPYIWDRFYKSDKSRTNKVSTGLGLPIVRNILVQHGEDIWVENKTPQRGVMFTFTLKKA</sequence>
<dbReference type="Gene3D" id="3.30.565.10">
    <property type="entry name" value="Histidine kinase-like ATPase, C-terminal domain"/>
    <property type="match status" value="1"/>
</dbReference>